<dbReference type="EMBL" id="KV425583">
    <property type="protein sequence ID" value="KZT23714.1"/>
    <property type="molecule type" value="Genomic_DNA"/>
</dbReference>
<accession>A0A165REW2</accession>
<evidence type="ECO:0000313" key="1">
    <source>
        <dbReference type="EMBL" id="KZT23714.1"/>
    </source>
</evidence>
<keyword evidence="2" id="KW-1185">Reference proteome</keyword>
<dbReference type="AlphaFoldDB" id="A0A165REW2"/>
<organism evidence="1 2">
    <name type="scientific">Neolentinus lepideus HHB14362 ss-1</name>
    <dbReference type="NCBI Taxonomy" id="1314782"/>
    <lineage>
        <taxon>Eukaryota</taxon>
        <taxon>Fungi</taxon>
        <taxon>Dikarya</taxon>
        <taxon>Basidiomycota</taxon>
        <taxon>Agaricomycotina</taxon>
        <taxon>Agaricomycetes</taxon>
        <taxon>Gloeophyllales</taxon>
        <taxon>Gloeophyllaceae</taxon>
        <taxon>Neolentinus</taxon>
    </lineage>
</organism>
<gene>
    <name evidence="1" type="ORF">NEOLEDRAFT_529078</name>
</gene>
<dbReference type="Proteomes" id="UP000076761">
    <property type="component" value="Unassembled WGS sequence"/>
</dbReference>
<protein>
    <submittedName>
        <fullName evidence="1">Uncharacterized protein</fullName>
    </submittedName>
</protein>
<dbReference type="InParanoid" id="A0A165REW2"/>
<reference evidence="1 2" key="1">
    <citation type="journal article" date="2016" name="Mol. Biol. Evol.">
        <title>Comparative Genomics of Early-Diverging Mushroom-Forming Fungi Provides Insights into the Origins of Lignocellulose Decay Capabilities.</title>
        <authorList>
            <person name="Nagy L.G."/>
            <person name="Riley R."/>
            <person name="Tritt A."/>
            <person name="Adam C."/>
            <person name="Daum C."/>
            <person name="Floudas D."/>
            <person name="Sun H."/>
            <person name="Yadav J.S."/>
            <person name="Pangilinan J."/>
            <person name="Larsson K.H."/>
            <person name="Matsuura K."/>
            <person name="Barry K."/>
            <person name="Labutti K."/>
            <person name="Kuo R."/>
            <person name="Ohm R.A."/>
            <person name="Bhattacharya S.S."/>
            <person name="Shirouzu T."/>
            <person name="Yoshinaga Y."/>
            <person name="Martin F.M."/>
            <person name="Grigoriev I.V."/>
            <person name="Hibbett D.S."/>
        </authorList>
    </citation>
    <scope>NUCLEOTIDE SEQUENCE [LARGE SCALE GENOMIC DNA]</scope>
    <source>
        <strain evidence="1 2">HHB14362 ss-1</strain>
    </source>
</reference>
<sequence length="153" mass="17279">MFRQRMAHRSRKSRSLTVICIWSNLATCPSCTVSCSIHFQLCSQLVILRQSEAMTKWTTGRGDSLWINAVERYTPLTHENGSGRYTLRSCMNTLAMKVDLVPESTISLMRAYLGMGTLRPHCIKLRASLARYSSGVHSTPARKRTARKTLVTL</sequence>
<name>A0A165REW2_9AGAM</name>
<proteinExistence type="predicted"/>
<evidence type="ECO:0000313" key="2">
    <source>
        <dbReference type="Proteomes" id="UP000076761"/>
    </source>
</evidence>